<dbReference type="InterPro" id="IPR011054">
    <property type="entry name" value="Rudment_hybrid_motif"/>
</dbReference>
<organism evidence="19 20">
    <name type="scientific">Calycina marina</name>
    <dbReference type="NCBI Taxonomy" id="1763456"/>
    <lineage>
        <taxon>Eukaryota</taxon>
        <taxon>Fungi</taxon>
        <taxon>Dikarya</taxon>
        <taxon>Ascomycota</taxon>
        <taxon>Pezizomycotina</taxon>
        <taxon>Leotiomycetes</taxon>
        <taxon>Helotiales</taxon>
        <taxon>Pezizellaceae</taxon>
        <taxon>Calycina</taxon>
    </lineage>
</organism>
<dbReference type="Pfam" id="PF02843">
    <property type="entry name" value="GARS_C"/>
    <property type="match status" value="1"/>
</dbReference>
<dbReference type="GO" id="GO:0046084">
    <property type="term" value="P:adenine biosynthetic process"/>
    <property type="evidence" value="ECO:0007669"/>
    <property type="project" value="TreeGrafter"/>
</dbReference>
<comment type="pathway">
    <text evidence="3">Purine metabolism; IMP biosynthesis via de novo pathway; N(1)-(5-phospho-D-ribosyl)glycinamide from 5-phospho-alpha-D-ribose 1-diphosphate: step 2/2.</text>
</comment>
<dbReference type="InterPro" id="IPR016188">
    <property type="entry name" value="PurM-like_N"/>
</dbReference>
<dbReference type="CDD" id="cd02196">
    <property type="entry name" value="PurM"/>
    <property type="match status" value="1"/>
</dbReference>
<keyword evidence="11" id="KW-0464">Manganese</keyword>
<evidence type="ECO:0000256" key="14">
    <source>
        <dbReference type="ARBA" id="ARBA00029444"/>
    </source>
</evidence>
<evidence type="ECO:0000256" key="11">
    <source>
        <dbReference type="ARBA" id="ARBA00023211"/>
    </source>
</evidence>
<dbReference type="Pfam" id="PF00586">
    <property type="entry name" value="AIRS"/>
    <property type="match status" value="1"/>
</dbReference>
<sequence>MDKLCILLVGNGGRENALAWKLNQSPLVESIIVVPGNGGTAALGPKVSNENGVKADDYPGLVAFAQKNKLNFVVPGPEVPLVDGIEGYFRDVGIPCYGPSKLAARMEGSKTFSKDFMKRHNIPTAAYENFRDYEAATKYLDSINHNIVLKASGLAAGKGVIIPTTKEEAQAALKTIMLDKEFDSAGDEVVIEEFLEGDELSILSFTDGHTMLSLPPAQDHKRIFDGDEGPNTGGMGCYAPTRIATPGLIAEIERTILQPTIDGMRREGFNMVGTLFTGLMITMDGPKCLEYNVRFGDPETQTLLPLLSKDTDLAKIMIACTKNQLDRHDLVFKVEKKFSATVVVAAGGYPGIYAKGTHMTVQSPPAETNIFHAGTVVKEDQLQTSGGRVIAAQSTAETLEEAVKKAYSGVRCIKFDNMFYRNDIAHRAFKPIPETKEALTYASAGVSIENGNKFVHRIKSAIASTAQPGAQAIIGGFGGEVDLEAAGWKGGPILVSGIDGVGTKLLIAQKMNKHDTVGQDCVAMNVNDLLCNGARSIFFLDYIGCSKLNLEMAASFVEGVAEGCRLSGCALVGGETAEMPGLYDGEDYDAAGTATGMRSKDQALPRMQEMAEGDIVLGIASDGVHSNGFSLVRKIVARSGVEYTDPAPWDSSRSVGESLLTPTRIYVKSIWSVHEHGRLLLGLAHITGGGLSENIVRMIPEELAAEVDVKTWEMPAVFKWLKKEGNVTSEEMARAFNTGLGMVAVVKAENADLVISKLETAGEKVYKVGKLVKRDGEGCVLKNLSSWI</sequence>
<dbReference type="SUPFAM" id="SSF56059">
    <property type="entry name" value="Glutathione synthetase ATP-binding domain-like"/>
    <property type="match status" value="1"/>
</dbReference>
<dbReference type="SUPFAM" id="SSF51246">
    <property type="entry name" value="Rudiment single hybrid motif"/>
    <property type="match status" value="1"/>
</dbReference>
<dbReference type="InterPro" id="IPR010918">
    <property type="entry name" value="PurM-like_C_dom"/>
</dbReference>
<dbReference type="InterPro" id="IPR020561">
    <property type="entry name" value="PRibGlycinamid_synth_ATP-grasp"/>
</dbReference>
<evidence type="ECO:0000256" key="6">
    <source>
        <dbReference type="ARBA" id="ARBA00022723"/>
    </source>
</evidence>
<dbReference type="SMART" id="SM01209">
    <property type="entry name" value="GARS_A"/>
    <property type="match status" value="1"/>
</dbReference>
<dbReference type="NCBIfam" id="TIGR00877">
    <property type="entry name" value="purD"/>
    <property type="match status" value="1"/>
</dbReference>
<dbReference type="AlphaFoldDB" id="A0A9P7Z691"/>
<dbReference type="SMART" id="SM01210">
    <property type="entry name" value="GARS_C"/>
    <property type="match status" value="1"/>
</dbReference>
<evidence type="ECO:0000256" key="10">
    <source>
        <dbReference type="ARBA" id="ARBA00022842"/>
    </source>
</evidence>
<comment type="pathway">
    <text evidence="2">Purine metabolism; IMP biosynthesis via de novo pathway; 5-amino-1-(5-phospho-D-ribosyl)imidazole from N(2)-formyl-N(1)-(5-phospho-D-ribosyl)glycinamide: step 2/2.</text>
</comment>
<proteinExistence type="inferred from homology"/>
<dbReference type="InterPro" id="IPR020562">
    <property type="entry name" value="PRibGlycinamide_synth_N"/>
</dbReference>
<evidence type="ECO:0000256" key="9">
    <source>
        <dbReference type="ARBA" id="ARBA00022840"/>
    </source>
</evidence>
<evidence type="ECO:0000256" key="5">
    <source>
        <dbReference type="ARBA" id="ARBA00022598"/>
    </source>
</evidence>
<dbReference type="GO" id="GO:0005829">
    <property type="term" value="C:cytosol"/>
    <property type="evidence" value="ECO:0007669"/>
    <property type="project" value="TreeGrafter"/>
</dbReference>
<keyword evidence="20" id="KW-1185">Reference proteome</keyword>
<comment type="catalytic activity">
    <reaction evidence="15">
        <text>5-phospho-beta-D-ribosylamine + glycine + ATP = N(1)-(5-phospho-beta-D-ribosyl)glycinamide + ADP + phosphate + H(+)</text>
        <dbReference type="Rhea" id="RHEA:17453"/>
        <dbReference type="ChEBI" id="CHEBI:15378"/>
        <dbReference type="ChEBI" id="CHEBI:30616"/>
        <dbReference type="ChEBI" id="CHEBI:43474"/>
        <dbReference type="ChEBI" id="CHEBI:57305"/>
        <dbReference type="ChEBI" id="CHEBI:58681"/>
        <dbReference type="ChEBI" id="CHEBI:143788"/>
        <dbReference type="ChEBI" id="CHEBI:456216"/>
        <dbReference type="EC" id="6.3.4.13"/>
    </reaction>
</comment>
<dbReference type="OrthoDB" id="2018833at2759"/>
<dbReference type="Gene3D" id="3.90.600.10">
    <property type="entry name" value="Phosphoribosylglycinamide synthetase, C-terminal domain"/>
    <property type="match status" value="1"/>
</dbReference>
<dbReference type="SUPFAM" id="SSF56042">
    <property type="entry name" value="PurM C-terminal domain-like"/>
    <property type="match status" value="1"/>
</dbReference>
<keyword evidence="6" id="KW-0479">Metal-binding</keyword>
<dbReference type="GO" id="GO:0006189">
    <property type="term" value="P:'de novo' IMP biosynthetic process"/>
    <property type="evidence" value="ECO:0007669"/>
    <property type="project" value="InterPro"/>
</dbReference>
<dbReference type="Pfam" id="PF02769">
    <property type="entry name" value="AIRS_C"/>
    <property type="match status" value="1"/>
</dbReference>
<evidence type="ECO:0000256" key="1">
    <source>
        <dbReference type="ARBA" id="ARBA00001946"/>
    </source>
</evidence>
<dbReference type="PROSITE" id="PS50975">
    <property type="entry name" value="ATP_GRASP"/>
    <property type="match status" value="1"/>
</dbReference>
<evidence type="ECO:0000313" key="19">
    <source>
        <dbReference type="EMBL" id="KAG9246379.1"/>
    </source>
</evidence>
<evidence type="ECO:0000259" key="18">
    <source>
        <dbReference type="PROSITE" id="PS50975"/>
    </source>
</evidence>
<evidence type="ECO:0000256" key="12">
    <source>
        <dbReference type="ARBA" id="ARBA00023268"/>
    </source>
</evidence>
<dbReference type="InterPro" id="IPR036676">
    <property type="entry name" value="PurM-like_C_sf"/>
</dbReference>
<keyword evidence="9 17" id="KW-0067">ATP-binding</keyword>
<dbReference type="GO" id="GO:0046872">
    <property type="term" value="F:metal ion binding"/>
    <property type="evidence" value="ECO:0007669"/>
    <property type="project" value="UniProtKB-KW"/>
</dbReference>
<keyword evidence="10" id="KW-0460">Magnesium</keyword>
<dbReference type="InterPro" id="IPR000115">
    <property type="entry name" value="PRibGlycinamide_synth"/>
</dbReference>
<dbReference type="Gene3D" id="3.30.1330.10">
    <property type="entry name" value="PurM-like, N-terminal domain"/>
    <property type="match status" value="1"/>
</dbReference>
<dbReference type="GO" id="GO:0004637">
    <property type="term" value="F:phosphoribosylamine-glycine ligase activity"/>
    <property type="evidence" value="ECO:0007669"/>
    <property type="project" value="UniProtKB-EC"/>
</dbReference>
<comment type="function">
    <text evidence="13">Catalyzes the second and fifth step in the 'de novo' purine biosynthesis pathway; contains phosphoribosylamine--glycine ligase (GARS) and phosphoribosylformylglycinamidine cyclo-ligase (AIRS) activities.</text>
</comment>
<dbReference type="FunFam" id="3.40.50.20:FF:000006">
    <property type="entry name" value="Phosphoribosylamine--glycine ligase, chloroplastic"/>
    <property type="match status" value="1"/>
</dbReference>
<dbReference type="Proteomes" id="UP000887226">
    <property type="component" value="Unassembled WGS sequence"/>
</dbReference>
<dbReference type="PANTHER" id="PTHR10520">
    <property type="entry name" value="TRIFUNCTIONAL PURINE BIOSYNTHETIC PROTEIN ADENOSINE-3-RELATED"/>
    <property type="match status" value="1"/>
</dbReference>
<dbReference type="NCBIfam" id="TIGR00878">
    <property type="entry name" value="purM"/>
    <property type="match status" value="1"/>
</dbReference>
<evidence type="ECO:0000256" key="7">
    <source>
        <dbReference type="ARBA" id="ARBA00022741"/>
    </source>
</evidence>
<dbReference type="InterPro" id="IPR011761">
    <property type="entry name" value="ATP-grasp"/>
</dbReference>
<dbReference type="HAMAP" id="MF_00741">
    <property type="entry name" value="AIRS"/>
    <property type="match status" value="1"/>
</dbReference>
<comment type="catalytic activity">
    <reaction evidence="16">
        <text>2-formamido-N(1)-(5-O-phospho-beta-D-ribosyl)acetamidine + ATP = 5-amino-1-(5-phospho-beta-D-ribosyl)imidazole + ADP + phosphate + H(+)</text>
        <dbReference type="Rhea" id="RHEA:23032"/>
        <dbReference type="ChEBI" id="CHEBI:15378"/>
        <dbReference type="ChEBI" id="CHEBI:30616"/>
        <dbReference type="ChEBI" id="CHEBI:43474"/>
        <dbReference type="ChEBI" id="CHEBI:137981"/>
        <dbReference type="ChEBI" id="CHEBI:147287"/>
        <dbReference type="ChEBI" id="CHEBI:456216"/>
        <dbReference type="EC" id="6.3.3.1"/>
    </reaction>
</comment>
<keyword evidence="7 17" id="KW-0547">Nucleotide-binding</keyword>
<dbReference type="GO" id="GO:0005524">
    <property type="term" value="F:ATP binding"/>
    <property type="evidence" value="ECO:0007669"/>
    <property type="project" value="UniProtKB-UniRule"/>
</dbReference>
<dbReference type="SUPFAM" id="SSF55326">
    <property type="entry name" value="PurM N-terminal domain-like"/>
    <property type="match status" value="1"/>
</dbReference>
<dbReference type="Pfam" id="PF01071">
    <property type="entry name" value="GARS_A"/>
    <property type="match status" value="1"/>
</dbReference>
<feature type="domain" description="ATP-grasp" evidence="18">
    <location>
        <begin position="114"/>
        <end position="322"/>
    </location>
</feature>
<dbReference type="PANTHER" id="PTHR10520:SF12">
    <property type="entry name" value="TRIFUNCTIONAL PURINE BIOSYNTHETIC PROTEIN ADENOSINE-3"/>
    <property type="match status" value="1"/>
</dbReference>
<dbReference type="FunFam" id="3.90.650.10:FF:000007">
    <property type="entry name" value="Trifunctional purine biosynthetic protein adenosine-3"/>
    <property type="match status" value="1"/>
</dbReference>
<dbReference type="EMBL" id="MU253807">
    <property type="protein sequence ID" value="KAG9246379.1"/>
    <property type="molecule type" value="Genomic_DNA"/>
</dbReference>
<evidence type="ECO:0000313" key="20">
    <source>
        <dbReference type="Proteomes" id="UP000887226"/>
    </source>
</evidence>
<comment type="caution">
    <text evidence="19">The sequence shown here is derived from an EMBL/GenBank/DDBJ whole genome shotgun (WGS) entry which is preliminary data.</text>
</comment>
<evidence type="ECO:0000256" key="8">
    <source>
        <dbReference type="ARBA" id="ARBA00022755"/>
    </source>
</evidence>
<evidence type="ECO:0000256" key="3">
    <source>
        <dbReference type="ARBA" id="ARBA00005174"/>
    </source>
</evidence>
<dbReference type="FunFam" id="3.30.470.20:FF:000018">
    <property type="entry name" value="Trifunctional purine biosynthetic protein adenosine-3"/>
    <property type="match status" value="1"/>
</dbReference>
<dbReference type="InterPro" id="IPR020559">
    <property type="entry name" value="PRibGlycinamide_synth_CS"/>
</dbReference>
<reference evidence="19" key="1">
    <citation type="journal article" date="2021" name="IMA Fungus">
        <title>Genomic characterization of three marine fungi, including Emericellopsis atlantica sp. nov. with signatures of a generalist lifestyle and marine biomass degradation.</title>
        <authorList>
            <person name="Hagestad O.C."/>
            <person name="Hou L."/>
            <person name="Andersen J.H."/>
            <person name="Hansen E.H."/>
            <person name="Altermark B."/>
            <person name="Li C."/>
            <person name="Kuhnert E."/>
            <person name="Cox R.J."/>
            <person name="Crous P.W."/>
            <person name="Spatafora J.W."/>
            <person name="Lail K."/>
            <person name="Amirebrahimi M."/>
            <person name="Lipzen A."/>
            <person name="Pangilinan J."/>
            <person name="Andreopoulos W."/>
            <person name="Hayes R.D."/>
            <person name="Ng V."/>
            <person name="Grigoriev I.V."/>
            <person name="Jackson S.A."/>
            <person name="Sutton T.D.S."/>
            <person name="Dobson A.D.W."/>
            <person name="Rama T."/>
        </authorList>
    </citation>
    <scope>NUCLEOTIDE SEQUENCE</scope>
    <source>
        <strain evidence="19">TRa3180A</strain>
    </source>
</reference>
<comment type="cofactor">
    <cofactor evidence="1">
        <name>Mg(2+)</name>
        <dbReference type="ChEBI" id="CHEBI:18420"/>
    </cofactor>
</comment>
<name>A0A9P7Z691_9HELO</name>
<dbReference type="HAMAP" id="MF_00138">
    <property type="entry name" value="GARS"/>
    <property type="match status" value="1"/>
</dbReference>
<keyword evidence="12" id="KW-0511">Multifunctional enzyme</keyword>
<comment type="similarity">
    <text evidence="14">In the C-terminal section; belongs to the AIR synthase family.</text>
</comment>
<dbReference type="InterPro" id="IPR020560">
    <property type="entry name" value="PRibGlycinamide_synth_C-dom"/>
</dbReference>
<keyword evidence="8" id="KW-0658">Purine biosynthesis</keyword>
<evidence type="ECO:0000256" key="15">
    <source>
        <dbReference type="ARBA" id="ARBA00047843"/>
    </source>
</evidence>
<protein>
    <submittedName>
        <fullName evidence="19">Phosphoribosylglycinamide synthetase</fullName>
    </submittedName>
</protein>
<dbReference type="InterPro" id="IPR004733">
    <property type="entry name" value="PurM_cligase"/>
</dbReference>
<evidence type="ECO:0000256" key="17">
    <source>
        <dbReference type="PROSITE-ProRule" id="PRU00409"/>
    </source>
</evidence>
<accession>A0A9P7Z691</accession>
<dbReference type="FunFam" id="3.30.1330.10:FF:000001">
    <property type="entry name" value="Phosphoribosylformylglycinamidine cyclo-ligase"/>
    <property type="match status" value="1"/>
</dbReference>
<dbReference type="GO" id="GO:0004641">
    <property type="term" value="F:phosphoribosylformylglycinamidine cyclo-ligase activity"/>
    <property type="evidence" value="ECO:0007669"/>
    <property type="project" value="UniProtKB-EC"/>
</dbReference>
<dbReference type="InterPro" id="IPR016185">
    <property type="entry name" value="PreATP-grasp_dom_sf"/>
</dbReference>
<dbReference type="Gene3D" id="3.90.650.10">
    <property type="entry name" value="PurM-like C-terminal domain"/>
    <property type="match status" value="1"/>
</dbReference>
<dbReference type="InterPro" id="IPR037123">
    <property type="entry name" value="PRibGlycinamide_synth_C_sf"/>
</dbReference>
<dbReference type="InterPro" id="IPR036921">
    <property type="entry name" value="PurM-like_N_sf"/>
</dbReference>
<dbReference type="SUPFAM" id="SSF52440">
    <property type="entry name" value="PreATP-grasp domain"/>
    <property type="match status" value="1"/>
</dbReference>
<dbReference type="Gene3D" id="3.40.50.20">
    <property type="match status" value="1"/>
</dbReference>
<gene>
    <name evidence="19" type="ORF">BJ878DRAFT_497388</name>
</gene>
<dbReference type="FunFam" id="3.90.600.10:FF:000001">
    <property type="entry name" value="Trifunctional purine biosynthetic protein adenosine-3"/>
    <property type="match status" value="1"/>
</dbReference>
<keyword evidence="5" id="KW-0436">Ligase</keyword>
<evidence type="ECO:0000256" key="16">
    <source>
        <dbReference type="ARBA" id="ARBA00049057"/>
    </source>
</evidence>
<evidence type="ECO:0000256" key="4">
    <source>
        <dbReference type="ARBA" id="ARBA00007423"/>
    </source>
</evidence>
<dbReference type="Gene3D" id="3.30.1490.20">
    <property type="entry name" value="ATP-grasp fold, A domain"/>
    <property type="match status" value="1"/>
</dbReference>
<dbReference type="FunFam" id="3.30.1490.20:FF:000006">
    <property type="entry name" value="phosphoribosylamine--glycine ligase, chloroplastic-like"/>
    <property type="match status" value="1"/>
</dbReference>
<comment type="similarity">
    <text evidence="4">In the N-terminal section; belongs to the GARS family.</text>
</comment>
<dbReference type="Gene3D" id="3.30.470.20">
    <property type="entry name" value="ATP-grasp fold, B domain"/>
    <property type="match status" value="1"/>
</dbReference>
<dbReference type="Pfam" id="PF02844">
    <property type="entry name" value="GARS_N"/>
    <property type="match status" value="1"/>
</dbReference>
<evidence type="ECO:0000256" key="2">
    <source>
        <dbReference type="ARBA" id="ARBA00004686"/>
    </source>
</evidence>
<dbReference type="InterPro" id="IPR013815">
    <property type="entry name" value="ATP_grasp_subdomain_1"/>
</dbReference>
<dbReference type="PROSITE" id="PS00184">
    <property type="entry name" value="GARS"/>
    <property type="match status" value="1"/>
</dbReference>
<evidence type="ECO:0000256" key="13">
    <source>
        <dbReference type="ARBA" id="ARBA00029388"/>
    </source>
</evidence>